<dbReference type="GO" id="GO:0008143">
    <property type="term" value="F:poly(A) binding"/>
    <property type="evidence" value="ECO:0007669"/>
    <property type="project" value="InterPro"/>
</dbReference>
<dbReference type="GO" id="GO:0008270">
    <property type="term" value="F:zinc ion binding"/>
    <property type="evidence" value="ECO:0007669"/>
    <property type="project" value="UniProtKB-KW"/>
</dbReference>
<feature type="non-terminal residue" evidence="12">
    <location>
        <position position="222"/>
    </location>
</feature>
<comment type="caution">
    <text evidence="12">The sequence shown here is derived from an EMBL/GenBank/DDBJ whole genome shotgun (WGS) entry which is preliminary data.</text>
</comment>
<comment type="similarity">
    <text evidence="2">Belongs to the ZC3H14 family.</text>
</comment>
<keyword evidence="8" id="KW-0539">Nucleus</keyword>
<dbReference type="GO" id="GO:0005737">
    <property type="term" value="C:cytoplasm"/>
    <property type="evidence" value="ECO:0007669"/>
    <property type="project" value="TreeGrafter"/>
</dbReference>
<evidence type="ECO:0000313" key="13">
    <source>
        <dbReference type="Proteomes" id="UP001432322"/>
    </source>
</evidence>
<dbReference type="PANTHER" id="PTHR14738">
    <property type="entry name" value="ZINC FINGER CCCH DOMAIN-CONTAINING PROTEIN 14"/>
    <property type="match status" value="1"/>
</dbReference>
<evidence type="ECO:0000256" key="10">
    <source>
        <dbReference type="SAM" id="MobiDB-lite"/>
    </source>
</evidence>
<comment type="subcellular location">
    <subcellularLocation>
        <location evidence="1">Nucleus</location>
    </subcellularLocation>
</comment>
<dbReference type="PROSITE" id="PS50103">
    <property type="entry name" value="ZF_C3H1"/>
    <property type="match status" value="1"/>
</dbReference>
<dbReference type="PANTHER" id="PTHR14738:SF29">
    <property type="entry name" value="ZINC FINGER CCCH DOMAIN-CONTAINING PROTEIN 14"/>
    <property type="match status" value="1"/>
</dbReference>
<evidence type="ECO:0000256" key="5">
    <source>
        <dbReference type="ARBA" id="ARBA00022737"/>
    </source>
</evidence>
<protein>
    <recommendedName>
        <fullName evidence="3">Zinc finger CCCH domain-containing protein 14</fullName>
    </recommendedName>
</protein>
<gene>
    <name evidence="12" type="ORF">PFISCL1PPCAC_18611</name>
</gene>
<name>A0AAV5W994_9BILA</name>
<dbReference type="Gene3D" id="4.10.1000.30">
    <property type="match status" value="1"/>
</dbReference>
<proteinExistence type="inferred from homology"/>
<dbReference type="InterPro" id="IPR000571">
    <property type="entry name" value="Znf_CCCH"/>
</dbReference>
<evidence type="ECO:0000313" key="12">
    <source>
        <dbReference type="EMBL" id="GMT27314.1"/>
    </source>
</evidence>
<evidence type="ECO:0000256" key="6">
    <source>
        <dbReference type="ARBA" id="ARBA00022771"/>
    </source>
</evidence>
<evidence type="ECO:0000256" key="9">
    <source>
        <dbReference type="PROSITE-ProRule" id="PRU00723"/>
    </source>
</evidence>
<feature type="region of interest" description="Disordered" evidence="10">
    <location>
        <begin position="184"/>
        <end position="222"/>
    </location>
</feature>
<keyword evidence="7 9" id="KW-0862">Zinc</keyword>
<reference evidence="12" key="1">
    <citation type="submission" date="2023-10" db="EMBL/GenBank/DDBJ databases">
        <title>Genome assembly of Pristionchus species.</title>
        <authorList>
            <person name="Yoshida K."/>
            <person name="Sommer R.J."/>
        </authorList>
    </citation>
    <scope>NUCLEOTIDE SEQUENCE</scope>
    <source>
        <strain evidence="12">RS5133</strain>
    </source>
</reference>
<keyword evidence="5" id="KW-0677">Repeat</keyword>
<evidence type="ECO:0000256" key="3">
    <source>
        <dbReference type="ARBA" id="ARBA00015071"/>
    </source>
</evidence>
<evidence type="ECO:0000256" key="1">
    <source>
        <dbReference type="ARBA" id="ARBA00004123"/>
    </source>
</evidence>
<keyword evidence="6 9" id="KW-0863">Zinc-finger</keyword>
<feature type="non-terminal residue" evidence="12">
    <location>
        <position position="1"/>
    </location>
</feature>
<sequence length="222" mass="24900">SVVRGGYNTTRSSDDESIASSATALNNKNRIKIRCGFFPGCTNGNCNYVHPTENCKAFPKCPNGGLCIFVHTICPDDGVCCNERCTFEHEERRHISKKWCSKGSFCMKVDCENLHPEECIQPCPTPGNCWKYHRPSPSPISHLQNNRYAQPTSPYGVPLMYPNPPVPNGPNPMMYPPFAPHPMYQNQMGGTPHPMNAPPPPAYEDLSRGRIQQRSTRYRKGE</sequence>
<accession>A0AAV5W994</accession>
<evidence type="ECO:0000256" key="2">
    <source>
        <dbReference type="ARBA" id="ARBA00008423"/>
    </source>
</evidence>
<dbReference type="EMBL" id="BTSY01000005">
    <property type="protein sequence ID" value="GMT27314.1"/>
    <property type="molecule type" value="Genomic_DNA"/>
</dbReference>
<dbReference type="GO" id="GO:0005634">
    <property type="term" value="C:nucleus"/>
    <property type="evidence" value="ECO:0007669"/>
    <property type="project" value="UniProtKB-SubCell"/>
</dbReference>
<evidence type="ECO:0000256" key="4">
    <source>
        <dbReference type="ARBA" id="ARBA00022723"/>
    </source>
</evidence>
<dbReference type="InterPro" id="IPR040366">
    <property type="entry name" value="Nab2/ZC3H14"/>
</dbReference>
<evidence type="ECO:0000256" key="7">
    <source>
        <dbReference type="ARBA" id="ARBA00022833"/>
    </source>
</evidence>
<keyword evidence="4 9" id="KW-0479">Metal-binding</keyword>
<dbReference type="Proteomes" id="UP001432322">
    <property type="component" value="Unassembled WGS sequence"/>
</dbReference>
<feature type="domain" description="C3H1-type" evidence="11">
    <location>
        <begin position="29"/>
        <end position="53"/>
    </location>
</feature>
<evidence type="ECO:0000256" key="8">
    <source>
        <dbReference type="ARBA" id="ARBA00023242"/>
    </source>
</evidence>
<keyword evidence="13" id="KW-1185">Reference proteome</keyword>
<organism evidence="12 13">
    <name type="scientific">Pristionchus fissidentatus</name>
    <dbReference type="NCBI Taxonomy" id="1538716"/>
    <lineage>
        <taxon>Eukaryota</taxon>
        <taxon>Metazoa</taxon>
        <taxon>Ecdysozoa</taxon>
        <taxon>Nematoda</taxon>
        <taxon>Chromadorea</taxon>
        <taxon>Rhabditida</taxon>
        <taxon>Rhabditina</taxon>
        <taxon>Diplogasteromorpha</taxon>
        <taxon>Diplogasteroidea</taxon>
        <taxon>Neodiplogasteridae</taxon>
        <taxon>Pristionchus</taxon>
    </lineage>
</organism>
<evidence type="ECO:0000259" key="11">
    <source>
        <dbReference type="PROSITE" id="PS50103"/>
    </source>
</evidence>
<dbReference type="GO" id="GO:0043488">
    <property type="term" value="P:regulation of mRNA stability"/>
    <property type="evidence" value="ECO:0007669"/>
    <property type="project" value="InterPro"/>
</dbReference>
<feature type="zinc finger region" description="C3H1-type" evidence="9">
    <location>
        <begin position="29"/>
        <end position="53"/>
    </location>
</feature>
<dbReference type="AlphaFoldDB" id="A0AAV5W994"/>